<dbReference type="GO" id="GO:0000976">
    <property type="term" value="F:transcription cis-regulatory region binding"/>
    <property type="evidence" value="ECO:0007669"/>
    <property type="project" value="TreeGrafter"/>
</dbReference>
<evidence type="ECO:0000256" key="3">
    <source>
        <dbReference type="ARBA" id="ARBA00023163"/>
    </source>
</evidence>
<dbReference type="InterPro" id="IPR028082">
    <property type="entry name" value="Peripla_BP_I"/>
</dbReference>
<dbReference type="InterPro" id="IPR010982">
    <property type="entry name" value="Lambda_DNA-bd_dom_sf"/>
</dbReference>
<keyword evidence="2" id="KW-0238">DNA-binding</keyword>
<dbReference type="AlphaFoldDB" id="A0A939BNL0"/>
<dbReference type="RefSeq" id="WP_204516962.1">
    <property type="nucleotide sequence ID" value="NZ_BAABIN010000015.1"/>
</dbReference>
<reference evidence="5" key="1">
    <citation type="submission" date="2021-01" db="EMBL/GenBank/DDBJ databases">
        <title>Genomic Encyclopedia of Type Strains, Phase IV (KMG-IV): sequencing the most valuable type-strain genomes for metagenomic binning, comparative biology and taxonomic classification.</title>
        <authorList>
            <person name="Goeker M."/>
        </authorList>
    </citation>
    <scope>NUCLEOTIDE SEQUENCE</scope>
    <source>
        <strain evidence="5">DSM 25523</strain>
    </source>
</reference>
<feature type="domain" description="HTH lacI-type" evidence="4">
    <location>
        <begin position="3"/>
        <end position="57"/>
    </location>
</feature>
<dbReference type="Pfam" id="PF00356">
    <property type="entry name" value="LacI"/>
    <property type="match status" value="1"/>
</dbReference>
<evidence type="ECO:0000313" key="6">
    <source>
        <dbReference type="Proteomes" id="UP000717624"/>
    </source>
</evidence>
<dbReference type="Pfam" id="PF13377">
    <property type="entry name" value="Peripla_BP_3"/>
    <property type="match status" value="1"/>
</dbReference>
<dbReference type="PROSITE" id="PS50932">
    <property type="entry name" value="HTH_LACI_2"/>
    <property type="match status" value="1"/>
</dbReference>
<dbReference type="EMBL" id="JAFBEB010000002">
    <property type="protein sequence ID" value="MBM7589230.1"/>
    <property type="molecule type" value="Genomic_DNA"/>
</dbReference>
<evidence type="ECO:0000256" key="1">
    <source>
        <dbReference type="ARBA" id="ARBA00023015"/>
    </source>
</evidence>
<dbReference type="InterPro" id="IPR000843">
    <property type="entry name" value="HTH_LacI"/>
</dbReference>
<dbReference type="PANTHER" id="PTHR30146:SF149">
    <property type="entry name" value="HTH-TYPE TRANSCRIPTIONAL REGULATOR EBGR"/>
    <property type="match status" value="1"/>
</dbReference>
<dbReference type="Gene3D" id="1.10.260.40">
    <property type="entry name" value="lambda repressor-like DNA-binding domains"/>
    <property type="match status" value="1"/>
</dbReference>
<protein>
    <submittedName>
        <fullName evidence="5">LacI family transcriptional regulator</fullName>
    </submittedName>
</protein>
<keyword evidence="3" id="KW-0804">Transcription</keyword>
<accession>A0A939BNL0</accession>
<dbReference type="Proteomes" id="UP000717624">
    <property type="component" value="Unassembled WGS sequence"/>
</dbReference>
<dbReference type="InterPro" id="IPR046335">
    <property type="entry name" value="LacI/GalR-like_sensor"/>
</dbReference>
<keyword evidence="6" id="KW-1185">Reference proteome</keyword>
<comment type="caution">
    <text evidence="5">The sequence shown here is derived from an EMBL/GenBank/DDBJ whole genome shotgun (WGS) entry which is preliminary data.</text>
</comment>
<keyword evidence="1" id="KW-0805">Transcription regulation</keyword>
<dbReference type="SUPFAM" id="SSF53822">
    <property type="entry name" value="Periplasmic binding protein-like I"/>
    <property type="match status" value="1"/>
</dbReference>
<proteinExistence type="predicted"/>
<dbReference type="PROSITE" id="PS00356">
    <property type="entry name" value="HTH_LACI_1"/>
    <property type="match status" value="1"/>
</dbReference>
<dbReference type="SMART" id="SM00354">
    <property type="entry name" value="HTH_LACI"/>
    <property type="match status" value="1"/>
</dbReference>
<dbReference type="PRINTS" id="PR00036">
    <property type="entry name" value="HTHLACI"/>
</dbReference>
<dbReference type="SUPFAM" id="SSF47413">
    <property type="entry name" value="lambda repressor-like DNA-binding domains"/>
    <property type="match status" value="1"/>
</dbReference>
<dbReference type="GO" id="GO:0003700">
    <property type="term" value="F:DNA-binding transcription factor activity"/>
    <property type="evidence" value="ECO:0007669"/>
    <property type="project" value="TreeGrafter"/>
</dbReference>
<evidence type="ECO:0000256" key="2">
    <source>
        <dbReference type="ARBA" id="ARBA00023125"/>
    </source>
</evidence>
<gene>
    <name evidence="5" type="ORF">JOD01_000828</name>
</gene>
<dbReference type="CDD" id="cd01392">
    <property type="entry name" value="HTH_LacI"/>
    <property type="match status" value="1"/>
</dbReference>
<evidence type="ECO:0000313" key="5">
    <source>
        <dbReference type="EMBL" id="MBM7589230.1"/>
    </source>
</evidence>
<evidence type="ECO:0000259" key="4">
    <source>
        <dbReference type="PROSITE" id="PS50932"/>
    </source>
</evidence>
<dbReference type="PANTHER" id="PTHR30146">
    <property type="entry name" value="LACI-RELATED TRANSCRIPTIONAL REPRESSOR"/>
    <property type="match status" value="1"/>
</dbReference>
<organism evidence="5 6">
    <name type="scientific">Brevibacillus fulvus</name>
    <dbReference type="NCBI Taxonomy" id="1125967"/>
    <lineage>
        <taxon>Bacteria</taxon>
        <taxon>Bacillati</taxon>
        <taxon>Bacillota</taxon>
        <taxon>Bacilli</taxon>
        <taxon>Bacillales</taxon>
        <taxon>Paenibacillaceae</taxon>
        <taxon>Brevibacillus</taxon>
    </lineage>
</organism>
<sequence length="326" mass="35800">MSVTIKDIARIAGVSYSTVSKALNDSPLVKKKTKEAILKVAEQLGYQPNMAAKSLVSKKSQIIGVAWPTVERPAWSTLITKINDLLGQQAYHTLLSINPVDSAITIFNRFHVDAILLFQEESRGRPGLPQSTVPILCYGKPEGQLSAVDVNRRKAMFAAVRYLYERNHRRLAYIGDLSPNDLIQQEKYIGFAEAIIQFGLPTHPLMTMNTAGNSADQGYRLTKQLLHSAYEPTAIVSGSYDITVGVMRALKEEGVIVPADLSLISYDNIPQMASFDVPITAVGAPIERIAAGIVDSLFAIINKTKLSPFCKQIEIELVERASCQPL</sequence>
<name>A0A939BNL0_9BACL</name>
<dbReference type="Gene3D" id="3.40.50.2300">
    <property type="match status" value="2"/>
</dbReference>